<dbReference type="Proteomes" id="UP000472264">
    <property type="component" value="Chromosome 4"/>
</dbReference>
<dbReference type="InParanoid" id="A0A665WB72"/>
<keyword evidence="2" id="KW-1185">Reference proteome</keyword>
<evidence type="ECO:0000313" key="1">
    <source>
        <dbReference type="Ensembl" id="ENSENLP00000041161.1"/>
    </source>
</evidence>
<dbReference type="AlphaFoldDB" id="A0A665WB72"/>
<reference evidence="1" key="3">
    <citation type="submission" date="2025-09" db="UniProtKB">
        <authorList>
            <consortium name="Ensembl"/>
        </authorList>
    </citation>
    <scope>IDENTIFICATION</scope>
</reference>
<proteinExistence type="predicted"/>
<name>A0A665WB72_ECHNA</name>
<dbReference type="Ensembl" id="ENSENLT00000042208.1">
    <property type="protein sequence ID" value="ENSENLP00000041161.1"/>
    <property type="gene ID" value="ENSENLG00000017630.1"/>
</dbReference>
<sequence>MAAGTGGVCFIGFQESAALGGPVAHHTPLRVIPEGAIGVEVVLTSMCSRVKITGSLMNTRLDSLLSEAAMMSELTATETNWPRFL</sequence>
<reference evidence="1" key="2">
    <citation type="submission" date="2025-08" db="UniProtKB">
        <authorList>
            <consortium name="Ensembl"/>
        </authorList>
    </citation>
    <scope>IDENTIFICATION</scope>
</reference>
<reference evidence="1" key="1">
    <citation type="submission" date="2021-04" db="EMBL/GenBank/DDBJ databases">
        <authorList>
            <consortium name="Wellcome Sanger Institute Data Sharing"/>
        </authorList>
    </citation>
    <scope>NUCLEOTIDE SEQUENCE [LARGE SCALE GENOMIC DNA]</scope>
</reference>
<accession>A0A665WB72</accession>
<protein>
    <submittedName>
        <fullName evidence="1">Uncharacterized protein</fullName>
    </submittedName>
</protein>
<organism evidence="1 2">
    <name type="scientific">Echeneis naucrates</name>
    <name type="common">Live sharksucker</name>
    <dbReference type="NCBI Taxonomy" id="173247"/>
    <lineage>
        <taxon>Eukaryota</taxon>
        <taxon>Metazoa</taxon>
        <taxon>Chordata</taxon>
        <taxon>Craniata</taxon>
        <taxon>Vertebrata</taxon>
        <taxon>Euteleostomi</taxon>
        <taxon>Actinopterygii</taxon>
        <taxon>Neopterygii</taxon>
        <taxon>Teleostei</taxon>
        <taxon>Neoteleostei</taxon>
        <taxon>Acanthomorphata</taxon>
        <taxon>Carangaria</taxon>
        <taxon>Carangiformes</taxon>
        <taxon>Echeneidae</taxon>
        <taxon>Echeneis</taxon>
    </lineage>
</organism>
<evidence type="ECO:0000313" key="2">
    <source>
        <dbReference type="Proteomes" id="UP000472264"/>
    </source>
</evidence>